<feature type="transmembrane region" description="Helical" evidence="1">
    <location>
        <begin position="193"/>
        <end position="212"/>
    </location>
</feature>
<feature type="transmembrane region" description="Helical" evidence="1">
    <location>
        <begin position="43"/>
        <end position="62"/>
    </location>
</feature>
<dbReference type="AlphaFoldDB" id="A0A857N6W1"/>
<dbReference type="InterPro" id="IPR010721">
    <property type="entry name" value="UstE-like"/>
</dbReference>
<dbReference type="Gene3D" id="1.20.120.1630">
    <property type="match status" value="1"/>
</dbReference>
<keyword evidence="1" id="KW-0812">Transmembrane</keyword>
<reference evidence="3" key="1">
    <citation type="journal article" date="2020" name="Microorganisms">
        <title>Complete Genome of a Member of a New Bacterial Lineage in the Microgenomates Group Reveals an Unusual Nucleotide Composition Disparity Between Two Strands of DNA and Limited Metabolic Potential.</title>
        <authorList>
            <person name="Kadnikov V.V."/>
            <person name="Mardanov A.V."/>
            <person name="Beletsky A.V."/>
            <person name="Karnachuk O.V."/>
            <person name="Ravin N.V."/>
        </authorList>
    </citation>
    <scope>NUCLEOTIDE SEQUENCE [LARGE SCALE GENOMIC DNA]</scope>
</reference>
<sequence>MTGWFVVSVIKRRNDIADVAWGLGFVMLAWLAFYLGGYSVRSLVVNGLVSMWGLRLAWHIFLRNRKKKEDYRYKKWEGVGWLAYVRSFVQVFMLQGALMLVIASPVVYVNLSANSRWGLLDWIGLVVWLIGFSFEVVADWQLKKFLEDKNNKGKIVREGLWRYSRHPNYFGEVVMWWGLLVMALSISGGWMTVVGPVMITYLILFVSGVPLLEKKYEGRKDFEEYKRVTSVFIPWFPKK</sequence>
<feature type="transmembrane region" description="Helical" evidence="1">
    <location>
        <begin position="19"/>
        <end position="37"/>
    </location>
</feature>
<accession>A0A857N6W1</accession>
<dbReference type="Proteomes" id="UP000463983">
    <property type="component" value="Chromosome"/>
</dbReference>
<dbReference type="PANTHER" id="PTHR32251:SF17">
    <property type="entry name" value="STEROID 5-ALPHA REDUCTASE C-TERMINAL DOMAIN-CONTAINING PROTEIN"/>
    <property type="match status" value="1"/>
</dbReference>
<dbReference type="PROSITE" id="PS50244">
    <property type="entry name" value="S5A_REDUCTASE"/>
    <property type="match status" value="1"/>
</dbReference>
<feature type="transmembrane region" description="Helical" evidence="1">
    <location>
        <begin position="122"/>
        <end position="142"/>
    </location>
</feature>
<keyword evidence="1" id="KW-0472">Membrane</keyword>
<dbReference type="GO" id="GO:0016020">
    <property type="term" value="C:membrane"/>
    <property type="evidence" value="ECO:0007669"/>
    <property type="project" value="TreeGrafter"/>
</dbReference>
<name>A0A857N6W1_9BACT</name>
<dbReference type="Pfam" id="PF06966">
    <property type="entry name" value="DUF1295"/>
    <property type="match status" value="1"/>
</dbReference>
<evidence type="ECO:0000313" key="2">
    <source>
        <dbReference type="EMBL" id="QHO63119.1"/>
    </source>
</evidence>
<protein>
    <submittedName>
        <fullName evidence="2">Steroid 5-alpha reductase</fullName>
    </submittedName>
</protein>
<proteinExistence type="predicted"/>
<dbReference type="KEGG" id="caqa:MICH65_0138"/>
<keyword evidence="1" id="KW-1133">Transmembrane helix</keyword>
<dbReference type="EMBL" id="CP047901">
    <property type="protein sequence ID" value="QHO63119.1"/>
    <property type="molecule type" value="Genomic_DNA"/>
</dbReference>
<dbReference type="PANTHER" id="PTHR32251">
    <property type="entry name" value="3-OXO-5-ALPHA-STEROID 4-DEHYDROGENASE"/>
    <property type="match status" value="1"/>
</dbReference>
<evidence type="ECO:0000256" key="1">
    <source>
        <dbReference type="SAM" id="Phobius"/>
    </source>
</evidence>
<gene>
    <name evidence="2" type="ORF">MICH65_0138</name>
</gene>
<feature type="transmembrane region" description="Helical" evidence="1">
    <location>
        <begin position="169"/>
        <end position="187"/>
    </location>
</feature>
<feature type="transmembrane region" description="Helical" evidence="1">
    <location>
        <begin position="83"/>
        <end position="102"/>
    </location>
</feature>
<organism evidence="2 3">
    <name type="scientific">Candidatus Chazhemtobacterium aquaticus</name>
    <dbReference type="NCBI Taxonomy" id="2715735"/>
    <lineage>
        <taxon>Bacteria</taxon>
        <taxon>Candidatus Chazhemtobacteraceae</taxon>
        <taxon>Candidatus Chazhemtobacterium</taxon>
    </lineage>
</organism>
<keyword evidence="3" id="KW-1185">Reference proteome</keyword>
<evidence type="ECO:0000313" key="3">
    <source>
        <dbReference type="Proteomes" id="UP000463983"/>
    </source>
</evidence>